<keyword evidence="3" id="KW-0677">Repeat</keyword>
<organism evidence="5 6">
    <name type="scientific">Euplotes crassus</name>
    <dbReference type="NCBI Taxonomy" id="5936"/>
    <lineage>
        <taxon>Eukaryota</taxon>
        <taxon>Sar</taxon>
        <taxon>Alveolata</taxon>
        <taxon>Ciliophora</taxon>
        <taxon>Intramacronucleata</taxon>
        <taxon>Spirotrichea</taxon>
        <taxon>Hypotrichia</taxon>
        <taxon>Euplotida</taxon>
        <taxon>Euplotidae</taxon>
        <taxon>Moneuplotes</taxon>
    </lineage>
</organism>
<dbReference type="GO" id="GO:0005634">
    <property type="term" value="C:nucleus"/>
    <property type="evidence" value="ECO:0007669"/>
    <property type="project" value="TreeGrafter"/>
</dbReference>
<proteinExistence type="predicted"/>
<dbReference type="GO" id="GO:0048471">
    <property type="term" value="C:perinuclear region of cytoplasm"/>
    <property type="evidence" value="ECO:0007669"/>
    <property type="project" value="TreeGrafter"/>
</dbReference>
<sequence>MISTAYLSDSDEEESPPEASVEPLNVNIGTLNSFSTKNVVLEHEISKEIEFQKDYILSVYNEESQTLELCSPPVSKYFVSALSSLIESETLIVRHLKISGASIRVCSRILNAIGKYRKPPLILEVKALGKSTIKMAKNLSKLLKWRKNGDLRGIRETQIMCLEGLQISKSATLGYIFGKNLFKKEPICLVEELILKDMGITDKVLLSFDEDSGNFLSSFPLLKHLSFSKNYLSIHGIHWITKGMIKTDNLFLKKLNFSDMGLNSKGVKLLVQGLTNCKLLKHLNLSNNSIDDAGVPEILTLIDPSSKVRVKLTELDLSNNRLTSIGCSKLLTCFKLKKLKSKKKNDRNIKKCTLKKLDICGNKVDVSIINSLRAALESSGSLSQREIDTCIQKCISAEKEIINMDLKEIVCSTPSPNKKNKAVPSVRFTLSSFKKSKDDDEENLNQINVREKVMDYSEKVREMNKSKTSHSSKPSELQEHPYDPTEDLIEEYYLSDSTDNFVTSYQRYRDQRSARLGTSEKERKPDEENNQSLDYSLTSEDCKEETKTESSVSDYYSAGKTRFFERIDRSTIDLASDFQSYRYQIENASDDSIDITLTDNSENGNPHKEIVVSNYNKLLTDIRGVIRTQRENILQRTREYDSSSSSDF</sequence>
<feature type="region of interest" description="Disordered" evidence="4">
    <location>
        <begin position="512"/>
        <end position="548"/>
    </location>
</feature>
<dbReference type="PANTHER" id="PTHR24113:SF12">
    <property type="entry name" value="RAN GTPASE-ACTIVATING PROTEIN 1"/>
    <property type="match status" value="1"/>
</dbReference>
<gene>
    <name evidence="5" type="ORF">ECRASSUSDP1_LOCUS1896</name>
</gene>
<evidence type="ECO:0000256" key="2">
    <source>
        <dbReference type="ARBA" id="ARBA00022614"/>
    </source>
</evidence>
<dbReference type="AlphaFoldDB" id="A0AAD1U4Z1"/>
<evidence type="ECO:0000313" key="5">
    <source>
        <dbReference type="EMBL" id="CAI2360592.1"/>
    </source>
</evidence>
<accession>A0AAD1U4Z1</accession>
<dbReference type="PANTHER" id="PTHR24113">
    <property type="entry name" value="RAN GTPASE-ACTIVATING PROTEIN 1"/>
    <property type="match status" value="1"/>
</dbReference>
<feature type="compositionally biased region" description="Basic and acidic residues" evidence="4">
    <location>
        <begin position="512"/>
        <end position="527"/>
    </location>
</feature>
<feature type="compositionally biased region" description="Polar residues" evidence="4">
    <location>
        <begin position="530"/>
        <end position="539"/>
    </location>
</feature>
<keyword evidence="1" id="KW-0343">GTPase activation</keyword>
<dbReference type="SUPFAM" id="SSF52047">
    <property type="entry name" value="RNI-like"/>
    <property type="match status" value="1"/>
</dbReference>
<dbReference type="GO" id="GO:0005829">
    <property type="term" value="C:cytosol"/>
    <property type="evidence" value="ECO:0007669"/>
    <property type="project" value="TreeGrafter"/>
</dbReference>
<comment type="caution">
    <text evidence="5">The sequence shown here is derived from an EMBL/GenBank/DDBJ whole genome shotgun (WGS) entry which is preliminary data.</text>
</comment>
<dbReference type="Pfam" id="PF13516">
    <property type="entry name" value="LRR_6"/>
    <property type="match status" value="2"/>
</dbReference>
<dbReference type="InterPro" id="IPR001611">
    <property type="entry name" value="Leu-rich_rpt"/>
</dbReference>
<dbReference type="GO" id="GO:0031267">
    <property type="term" value="F:small GTPase binding"/>
    <property type="evidence" value="ECO:0007669"/>
    <property type="project" value="TreeGrafter"/>
</dbReference>
<dbReference type="Proteomes" id="UP001295684">
    <property type="component" value="Unassembled WGS sequence"/>
</dbReference>
<dbReference type="Gene3D" id="3.80.10.10">
    <property type="entry name" value="Ribonuclease Inhibitor"/>
    <property type="match status" value="1"/>
</dbReference>
<name>A0AAD1U4Z1_EUPCR</name>
<dbReference type="InterPro" id="IPR027038">
    <property type="entry name" value="RanGap"/>
</dbReference>
<dbReference type="SMART" id="SM00368">
    <property type="entry name" value="LRR_RI"/>
    <property type="match status" value="4"/>
</dbReference>
<protein>
    <submittedName>
        <fullName evidence="5">Uncharacterized protein</fullName>
    </submittedName>
</protein>
<dbReference type="InterPro" id="IPR032675">
    <property type="entry name" value="LRR_dom_sf"/>
</dbReference>
<feature type="region of interest" description="Disordered" evidence="4">
    <location>
        <begin position="1"/>
        <end position="22"/>
    </location>
</feature>
<evidence type="ECO:0000256" key="3">
    <source>
        <dbReference type="ARBA" id="ARBA00022737"/>
    </source>
</evidence>
<dbReference type="EMBL" id="CAMPGE010001792">
    <property type="protein sequence ID" value="CAI2360592.1"/>
    <property type="molecule type" value="Genomic_DNA"/>
</dbReference>
<dbReference type="GO" id="GO:0005096">
    <property type="term" value="F:GTPase activator activity"/>
    <property type="evidence" value="ECO:0007669"/>
    <property type="project" value="UniProtKB-KW"/>
</dbReference>
<reference evidence="5" key="1">
    <citation type="submission" date="2023-07" db="EMBL/GenBank/DDBJ databases">
        <authorList>
            <consortium name="AG Swart"/>
            <person name="Singh M."/>
            <person name="Singh A."/>
            <person name="Seah K."/>
            <person name="Emmerich C."/>
        </authorList>
    </citation>
    <scope>NUCLEOTIDE SEQUENCE</scope>
    <source>
        <strain evidence="5">DP1</strain>
    </source>
</reference>
<evidence type="ECO:0000256" key="4">
    <source>
        <dbReference type="SAM" id="MobiDB-lite"/>
    </source>
</evidence>
<evidence type="ECO:0000313" key="6">
    <source>
        <dbReference type="Proteomes" id="UP001295684"/>
    </source>
</evidence>
<dbReference type="GO" id="GO:0006913">
    <property type="term" value="P:nucleocytoplasmic transport"/>
    <property type="evidence" value="ECO:0007669"/>
    <property type="project" value="TreeGrafter"/>
</dbReference>
<dbReference type="PROSITE" id="PS51450">
    <property type="entry name" value="LRR"/>
    <property type="match status" value="1"/>
</dbReference>
<evidence type="ECO:0000256" key="1">
    <source>
        <dbReference type="ARBA" id="ARBA00022468"/>
    </source>
</evidence>
<keyword evidence="2" id="KW-0433">Leucine-rich repeat</keyword>
<keyword evidence="6" id="KW-1185">Reference proteome</keyword>
<feature type="region of interest" description="Disordered" evidence="4">
    <location>
        <begin position="459"/>
        <end position="482"/>
    </location>
</feature>